<dbReference type="SUPFAM" id="SSF103473">
    <property type="entry name" value="MFS general substrate transporter"/>
    <property type="match status" value="1"/>
</dbReference>
<dbReference type="GO" id="GO:0022857">
    <property type="term" value="F:transmembrane transporter activity"/>
    <property type="evidence" value="ECO:0007669"/>
    <property type="project" value="InterPro"/>
</dbReference>
<dbReference type="PROSITE" id="PS50850">
    <property type="entry name" value="MFS"/>
    <property type="match status" value="1"/>
</dbReference>
<evidence type="ECO:0000259" key="6">
    <source>
        <dbReference type="PROSITE" id="PS50850"/>
    </source>
</evidence>
<evidence type="ECO:0000256" key="3">
    <source>
        <dbReference type="ARBA" id="ARBA00022989"/>
    </source>
</evidence>
<feature type="transmembrane region" description="Helical" evidence="5">
    <location>
        <begin position="74"/>
        <end position="98"/>
    </location>
</feature>
<dbReference type="EMBL" id="JAUTXT010000060">
    <property type="protein sequence ID" value="KAK3670256.1"/>
    <property type="molecule type" value="Genomic_DNA"/>
</dbReference>
<dbReference type="InterPro" id="IPR020846">
    <property type="entry name" value="MFS_dom"/>
</dbReference>
<feature type="domain" description="Major facilitator superfamily (MFS) profile" evidence="6">
    <location>
        <begin position="75"/>
        <end position="203"/>
    </location>
</feature>
<dbReference type="InterPro" id="IPR036259">
    <property type="entry name" value="MFS_trans_sf"/>
</dbReference>
<dbReference type="PANTHER" id="PTHR23502">
    <property type="entry name" value="MAJOR FACILITATOR SUPERFAMILY"/>
    <property type="match status" value="1"/>
</dbReference>
<dbReference type="InterPro" id="IPR011701">
    <property type="entry name" value="MFS"/>
</dbReference>
<comment type="subcellular location">
    <subcellularLocation>
        <location evidence="1">Membrane</location>
        <topology evidence="1">Multi-pass membrane protein</topology>
    </subcellularLocation>
</comment>
<evidence type="ECO:0000256" key="5">
    <source>
        <dbReference type="SAM" id="Phobius"/>
    </source>
</evidence>
<reference evidence="7" key="1">
    <citation type="submission" date="2023-07" db="EMBL/GenBank/DDBJ databases">
        <title>Black Yeasts Isolated from many extreme environments.</title>
        <authorList>
            <person name="Coleine C."/>
            <person name="Stajich J.E."/>
            <person name="Selbmann L."/>
        </authorList>
    </citation>
    <scope>NUCLEOTIDE SEQUENCE</scope>
    <source>
        <strain evidence="7">CCFEE 5485</strain>
    </source>
</reference>
<gene>
    <name evidence="7" type="ORF">LTR78_009911</name>
</gene>
<sequence>MSSSTTPIPEKSDTIMSHQSVENGQDQAWGDLQVLNVAGAAGLKLAKDGKTVLIPQPSDNRTDPLNWTWGKKHLVLLSLLLASLLTDFGMTYGSAVFVQQAMSFSLSVPAMANSISGALFLQGPGGLFAMPLIQRYGRLPVLFWSQLLSAIWVMGAALAPNYAAFTAFRALQGFCGTAPQVIGLSEIHDLYAATTSRSRAYAR</sequence>
<keyword evidence="3 5" id="KW-1133">Transmembrane helix</keyword>
<organism evidence="7 8">
    <name type="scientific">Recurvomyces mirabilis</name>
    <dbReference type="NCBI Taxonomy" id="574656"/>
    <lineage>
        <taxon>Eukaryota</taxon>
        <taxon>Fungi</taxon>
        <taxon>Dikarya</taxon>
        <taxon>Ascomycota</taxon>
        <taxon>Pezizomycotina</taxon>
        <taxon>Dothideomycetes</taxon>
        <taxon>Dothideomycetidae</taxon>
        <taxon>Mycosphaerellales</taxon>
        <taxon>Teratosphaeriaceae</taxon>
        <taxon>Recurvomyces</taxon>
    </lineage>
</organism>
<evidence type="ECO:0000313" key="7">
    <source>
        <dbReference type="EMBL" id="KAK3670256.1"/>
    </source>
</evidence>
<feature type="transmembrane region" description="Helical" evidence="5">
    <location>
        <begin position="141"/>
        <end position="159"/>
    </location>
</feature>
<dbReference type="GO" id="GO:0005886">
    <property type="term" value="C:plasma membrane"/>
    <property type="evidence" value="ECO:0007669"/>
    <property type="project" value="TreeGrafter"/>
</dbReference>
<dbReference type="Gene3D" id="1.20.1720.10">
    <property type="entry name" value="Multidrug resistance protein D"/>
    <property type="match status" value="1"/>
</dbReference>
<dbReference type="Pfam" id="PF07690">
    <property type="entry name" value="MFS_1"/>
    <property type="match status" value="1"/>
</dbReference>
<proteinExistence type="predicted"/>
<keyword evidence="4 5" id="KW-0472">Membrane</keyword>
<dbReference type="Proteomes" id="UP001274830">
    <property type="component" value="Unassembled WGS sequence"/>
</dbReference>
<feature type="transmembrane region" description="Helical" evidence="5">
    <location>
        <begin position="110"/>
        <end position="129"/>
    </location>
</feature>
<evidence type="ECO:0000256" key="4">
    <source>
        <dbReference type="ARBA" id="ARBA00023136"/>
    </source>
</evidence>
<dbReference type="PANTHER" id="PTHR23502:SF159">
    <property type="entry name" value="TRANSPORTER, PUTATIVE (AFU_ORTHOLOGUE AFUA_4G14230)-RELATED"/>
    <property type="match status" value="1"/>
</dbReference>
<evidence type="ECO:0000256" key="2">
    <source>
        <dbReference type="ARBA" id="ARBA00022692"/>
    </source>
</evidence>
<evidence type="ECO:0000313" key="8">
    <source>
        <dbReference type="Proteomes" id="UP001274830"/>
    </source>
</evidence>
<keyword evidence="2 5" id="KW-0812">Transmembrane</keyword>
<evidence type="ECO:0000256" key="1">
    <source>
        <dbReference type="ARBA" id="ARBA00004141"/>
    </source>
</evidence>
<accession>A0AAE0TQU8</accession>
<keyword evidence="8" id="KW-1185">Reference proteome</keyword>
<dbReference type="AlphaFoldDB" id="A0AAE0TQU8"/>
<name>A0AAE0TQU8_9PEZI</name>
<comment type="caution">
    <text evidence="7">The sequence shown here is derived from an EMBL/GenBank/DDBJ whole genome shotgun (WGS) entry which is preliminary data.</text>
</comment>
<protein>
    <recommendedName>
        <fullName evidence="6">Major facilitator superfamily (MFS) profile domain-containing protein</fullName>
    </recommendedName>
</protein>